<dbReference type="PRINTS" id="PR00455">
    <property type="entry name" value="HTHTETR"/>
</dbReference>
<dbReference type="OrthoDB" id="9798857at2"/>
<sequence>MRYPPEHKQQARARIVEASGKAFRRHGYGGVGIDGLSKEAGVTSGAFYGHFKSKDLAFREIAIRGMEELRDGIAALQAAYGEDWGAAFVDFYLGERRTCELGESCALQSLTPDVMRADAETRADYEAVFGQIVEQIAKGLPHLPPEIARQRAIALLSLLSGGVTVARSMASTEQSAAIGSALRSTAIALVSGR</sequence>
<dbReference type="Proteomes" id="UP000075787">
    <property type="component" value="Unassembled WGS sequence"/>
</dbReference>
<evidence type="ECO:0000256" key="2">
    <source>
        <dbReference type="ARBA" id="ARBA00023125"/>
    </source>
</evidence>
<evidence type="ECO:0000256" key="3">
    <source>
        <dbReference type="ARBA" id="ARBA00023163"/>
    </source>
</evidence>
<dbReference type="Gene3D" id="1.10.10.60">
    <property type="entry name" value="Homeodomain-like"/>
    <property type="match status" value="1"/>
</dbReference>
<dbReference type="SUPFAM" id="SSF48498">
    <property type="entry name" value="Tetracyclin repressor-like, C-terminal domain"/>
    <property type="match status" value="1"/>
</dbReference>
<evidence type="ECO:0000256" key="1">
    <source>
        <dbReference type="ARBA" id="ARBA00023015"/>
    </source>
</evidence>
<dbReference type="SUPFAM" id="SSF46689">
    <property type="entry name" value="Homeodomain-like"/>
    <property type="match status" value="1"/>
</dbReference>
<organism evidence="6 7">
    <name type="scientific">Tistrella mobilis</name>
    <dbReference type="NCBI Taxonomy" id="171437"/>
    <lineage>
        <taxon>Bacteria</taxon>
        <taxon>Pseudomonadati</taxon>
        <taxon>Pseudomonadota</taxon>
        <taxon>Alphaproteobacteria</taxon>
        <taxon>Geminicoccales</taxon>
        <taxon>Geminicoccaceae</taxon>
        <taxon>Tistrella</taxon>
    </lineage>
</organism>
<dbReference type="GeneID" id="97239419"/>
<evidence type="ECO:0000256" key="4">
    <source>
        <dbReference type="PROSITE-ProRule" id="PRU00335"/>
    </source>
</evidence>
<protein>
    <submittedName>
        <fullName evidence="6">TetR family transcriptional regulator</fullName>
    </submittedName>
</protein>
<evidence type="ECO:0000313" key="6">
    <source>
        <dbReference type="EMBL" id="KYO55938.1"/>
    </source>
</evidence>
<dbReference type="AlphaFoldDB" id="A0A162LNB4"/>
<dbReference type="PANTHER" id="PTHR47506">
    <property type="entry name" value="TRANSCRIPTIONAL REGULATORY PROTEIN"/>
    <property type="match status" value="1"/>
</dbReference>
<dbReference type="Pfam" id="PF00440">
    <property type="entry name" value="TetR_N"/>
    <property type="match status" value="1"/>
</dbReference>
<dbReference type="GO" id="GO:0003677">
    <property type="term" value="F:DNA binding"/>
    <property type="evidence" value="ECO:0007669"/>
    <property type="project" value="UniProtKB-UniRule"/>
</dbReference>
<dbReference type="InterPro" id="IPR001647">
    <property type="entry name" value="HTH_TetR"/>
</dbReference>
<name>A0A162LNB4_9PROT</name>
<evidence type="ECO:0000313" key="7">
    <source>
        <dbReference type="Proteomes" id="UP000075787"/>
    </source>
</evidence>
<reference evidence="6 7" key="1">
    <citation type="submission" date="2015-12" db="EMBL/GenBank/DDBJ databases">
        <title>Genome sequence of Tistrella mobilis MCCC 1A02139.</title>
        <authorList>
            <person name="Lu L."/>
            <person name="Lai Q."/>
            <person name="Shao Z."/>
            <person name="Qian P."/>
        </authorList>
    </citation>
    <scope>NUCLEOTIDE SEQUENCE [LARGE SCALE GENOMIC DNA]</scope>
    <source>
        <strain evidence="6 7">MCCC 1A02139</strain>
    </source>
</reference>
<feature type="domain" description="HTH tetR-type" evidence="5">
    <location>
        <begin position="9"/>
        <end position="69"/>
    </location>
</feature>
<dbReference type="EMBL" id="LPZR01000053">
    <property type="protein sequence ID" value="KYO55938.1"/>
    <property type="molecule type" value="Genomic_DNA"/>
</dbReference>
<feature type="DNA-binding region" description="H-T-H motif" evidence="4">
    <location>
        <begin position="32"/>
        <end position="51"/>
    </location>
</feature>
<dbReference type="RefSeq" id="WP_062762041.1">
    <property type="nucleotide sequence ID" value="NZ_CP121043.1"/>
</dbReference>
<dbReference type="InterPro" id="IPR009057">
    <property type="entry name" value="Homeodomain-like_sf"/>
</dbReference>
<evidence type="ECO:0000259" key="5">
    <source>
        <dbReference type="PROSITE" id="PS50977"/>
    </source>
</evidence>
<gene>
    <name evidence="6" type="ORF">AUP44_22695</name>
</gene>
<comment type="caution">
    <text evidence="6">The sequence shown here is derived from an EMBL/GenBank/DDBJ whole genome shotgun (WGS) entry which is preliminary data.</text>
</comment>
<dbReference type="PROSITE" id="PS50977">
    <property type="entry name" value="HTH_TETR_2"/>
    <property type="match status" value="1"/>
</dbReference>
<proteinExistence type="predicted"/>
<accession>A0A162LNB4</accession>
<keyword evidence="3" id="KW-0804">Transcription</keyword>
<dbReference type="InterPro" id="IPR036271">
    <property type="entry name" value="Tet_transcr_reg_TetR-rel_C_sf"/>
</dbReference>
<dbReference type="Gene3D" id="1.10.357.10">
    <property type="entry name" value="Tetracycline Repressor, domain 2"/>
    <property type="match status" value="1"/>
</dbReference>
<keyword evidence="1" id="KW-0805">Transcription regulation</keyword>
<dbReference type="PANTHER" id="PTHR47506:SF7">
    <property type="entry name" value="TRANSCRIPTIONAL REGULATORY PROTEIN"/>
    <property type="match status" value="1"/>
</dbReference>
<keyword evidence="2 4" id="KW-0238">DNA-binding</keyword>